<keyword evidence="5" id="KW-0732">Signal</keyword>
<dbReference type="Pfam" id="PF01734">
    <property type="entry name" value="Patatin"/>
    <property type="match status" value="1"/>
</dbReference>
<reference evidence="7" key="1">
    <citation type="submission" date="2021-10" db="EMBL/GenBank/DDBJ databases">
        <title>Tropical sea cucumber genome reveals ecological adaptation and Cuvierian tubules defense mechanism.</title>
        <authorList>
            <person name="Chen T."/>
        </authorList>
    </citation>
    <scope>NUCLEOTIDE SEQUENCE</scope>
    <source>
        <strain evidence="7">Nanhai2018</strain>
        <tissue evidence="7">Muscle</tissue>
    </source>
</reference>
<evidence type="ECO:0000259" key="6">
    <source>
        <dbReference type="PROSITE" id="PS51635"/>
    </source>
</evidence>
<dbReference type="OrthoDB" id="197155at2759"/>
<feature type="short sequence motif" description="GXSXG" evidence="4">
    <location>
        <begin position="35"/>
        <end position="39"/>
    </location>
</feature>
<evidence type="ECO:0000256" key="5">
    <source>
        <dbReference type="SAM" id="SignalP"/>
    </source>
</evidence>
<dbReference type="FunFam" id="3.40.1090.10:FF:000003">
    <property type="entry name" value="Patatin-like phospholipase domain-containing protein 2"/>
    <property type="match status" value="1"/>
</dbReference>
<feature type="chain" id="PRO_5040253072" description="triacylglycerol lipase" evidence="5">
    <location>
        <begin position="22"/>
        <end position="599"/>
    </location>
</feature>
<feature type="active site" description="Nucleophile" evidence="4">
    <location>
        <position position="37"/>
    </location>
</feature>
<feature type="active site" description="Proton acceptor" evidence="4">
    <location>
        <position position="156"/>
    </location>
</feature>
<sequence>MNVTFAGCGFLGIYHVGVASCFSVHAPNLVQNAGGASAGALAACCMLCGCDLGSITEDVLNTASKARSNTLGPLHPRFDINQVLLDGLKRVLPHNAHEIVSGRLFVSLTRVSDRQNVVVSEFTSKEDLIQALLCSAFVPFYSGIIPPTFRGTRYVDGGISDNLPKVSEDTVTVSPFSGESHICPPSEEMSRYLQITVSNTHIHVTASNLYRLSRALFPPDPKVLGQMCKQGFNDAFNYLQKKNLLPCPKHKKTIRSKSLPVLVNRDEEQPQPLRKRASEIRRPPVLLPLEEEESKVEWCDSGSEVSDDDILWMDEARMEDVEEMKEMWQTWESDDFFDEDEDDEDCKGCKEGGKSLEIDPSLPPQVVEALQASCQKVNTGLANFLYNSRVGQILQIAALPYVLPFETAYSITRRFVKWLPYLPTDFQWFLSGLIKAVEHILSQLKTNKGFRAKFSCHVDMTDDYVSDFAKHWYRVMKRNSVEHRRDSVDALDIAAGPSSSVRHNLNFEFSMDFESSPSEYPIDSHSFHKDCPIPNFRKPKISDGAASPGDSMNFQLQDSYDYTIKIAQEMEDTLYFHYLQVSQVVNADQGQSSVEIHEI</sequence>
<keyword evidence="2 4" id="KW-0378">Hydrolase</keyword>
<dbReference type="Proteomes" id="UP001152320">
    <property type="component" value="Chromosome 19"/>
</dbReference>
<dbReference type="InterPro" id="IPR002641">
    <property type="entry name" value="PNPLA_dom"/>
</dbReference>
<dbReference type="GO" id="GO:0005737">
    <property type="term" value="C:cytoplasm"/>
    <property type="evidence" value="ECO:0007669"/>
    <property type="project" value="TreeGrafter"/>
</dbReference>
<evidence type="ECO:0000256" key="1">
    <source>
        <dbReference type="ARBA" id="ARBA00013279"/>
    </source>
</evidence>
<dbReference type="PROSITE" id="PS51635">
    <property type="entry name" value="PNPLA"/>
    <property type="match status" value="1"/>
</dbReference>
<dbReference type="InterPro" id="IPR016035">
    <property type="entry name" value="Acyl_Trfase/lysoPLipase"/>
</dbReference>
<gene>
    <name evidence="7" type="ORF">HOLleu_36761</name>
</gene>
<keyword evidence="3 4" id="KW-0443">Lipid metabolism</keyword>
<dbReference type="AlphaFoldDB" id="A0A9Q1BEY4"/>
<evidence type="ECO:0000313" key="7">
    <source>
        <dbReference type="EMBL" id="KAJ8024125.1"/>
    </source>
</evidence>
<keyword evidence="4" id="KW-0442">Lipid degradation</keyword>
<name>A0A9Q1BEY4_HOLLE</name>
<dbReference type="Gene3D" id="3.40.1090.10">
    <property type="entry name" value="Cytosolic phospholipase A2 catalytic domain"/>
    <property type="match status" value="1"/>
</dbReference>
<dbReference type="GO" id="GO:0019433">
    <property type="term" value="P:triglyceride catabolic process"/>
    <property type="evidence" value="ECO:0007669"/>
    <property type="project" value="TreeGrafter"/>
</dbReference>
<evidence type="ECO:0000313" key="8">
    <source>
        <dbReference type="Proteomes" id="UP001152320"/>
    </source>
</evidence>
<evidence type="ECO:0000256" key="2">
    <source>
        <dbReference type="ARBA" id="ARBA00022801"/>
    </source>
</evidence>
<feature type="short sequence motif" description="GXGXXG" evidence="4">
    <location>
        <begin position="7"/>
        <end position="12"/>
    </location>
</feature>
<keyword evidence="8" id="KW-1185">Reference proteome</keyword>
<protein>
    <recommendedName>
        <fullName evidence="1">triacylglycerol lipase</fullName>
        <ecNumber evidence="1">3.1.1.3</ecNumber>
    </recommendedName>
</protein>
<evidence type="ECO:0000256" key="3">
    <source>
        <dbReference type="ARBA" id="ARBA00023098"/>
    </source>
</evidence>
<comment type="caution">
    <text evidence="7">The sequence shown here is derived from an EMBL/GenBank/DDBJ whole genome shotgun (WGS) entry which is preliminary data.</text>
</comment>
<dbReference type="GO" id="GO:0005811">
    <property type="term" value="C:lipid droplet"/>
    <property type="evidence" value="ECO:0007669"/>
    <property type="project" value="TreeGrafter"/>
</dbReference>
<dbReference type="EC" id="3.1.1.3" evidence="1"/>
<feature type="signal peptide" evidence="5">
    <location>
        <begin position="1"/>
        <end position="21"/>
    </location>
</feature>
<feature type="domain" description="PNPLA" evidence="6">
    <location>
        <begin position="3"/>
        <end position="169"/>
    </location>
</feature>
<feature type="short sequence motif" description="DGA/G" evidence="4">
    <location>
        <begin position="156"/>
        <end position="158"/>
    </location>
</feature>
<dbReference type="GO" id="GO:0004806">
    <property type="term" value="F:triacylglycerol lipase activity"/>
    <property type="evidence" value="ECO:0007669"/>
    <property type="project" value="UniProtKB-EC"/>
</dbReference>
<dbReference type="GO" id="GO:0016020">
    <property type="term" value="C:membrane"/>
    <property type="evidence" value="ECO:0007669"/>
    <property type="project" value="TreeGrafter"/>
</dbReference>
<evidence type="ECO:0000256" key="4">
    <source>
        <dbReference type="PROSITE-ProRule" id="PRU01161"/>
    </source>
</evidence>
<proteinExistence type="predicted"/>
<dbReference type="SUPFAM" id="SSF52151">
    <property type="entry name" value="FabD/lysophospholipase-like"/>
    <property type="match status" value="1"/>
</dbReference>
<organism evidence="7 8">
    <name type="scientific">Holothuria leucospilota</name>
    <name type="common">Black long sea cucumber</name>
    <name type="synonym">Mertensiothuria leucospilota</name>
    <dbReference type="NCBI Taxonomy" id="206669"/>
    <lineage>
        <taxon>Eukaryota</taxon>
        <taxon>Metazoa</taxon>
        <taxon>Echinodermata</taxon>
        <taxon>Eleutherozoa</taxon>
        <taxon>Echinozoa</taxon>
        <taxon>Holothuroidea</taxon>
        <taxon>Aspidochirotacea</taxon>
        <taxon>Aspidochirotida</taxon>
        <taxon>Holothuriidae</taxon>
        <taxon>Holothuria</taxon>
    </lineage>
</organism>
<dbReference type="GO" id="GO:0055088">
    <property type="term" value="P:lipid homeostasis"/>
    <property type="evidence" value="ECO:0007669"/>
    <property type="project" value="TreeGrafter"/>
</dbReference>
<dbReference type="PANTHER" id="PTHR12406">
    <property type="entry name" value="CALCIUM-INDEPENDENT PHOSPHOLIPASE A2 IPLA2 -RELATED"/>
    <property type="match status" value="1"/>
</dbReference>
<accession>A0A9Q1BEY4</accession>
<dbReference type="EMBL" id="JAIZAY010000019">
    <property type="protein sequence ID" value="KAJ8024125.1"/>
    <property type="molecule type" value="Genomic_DNA"/>
</dbReference>
<dbReference type="InterPro" id="IPR033562">
    <property type="entry name" value="PLPL"/>
</dbReference>
<dbReference type="PANTHER" id="PTHR12406:SF41">
    <property type="entry name" value="BRUMMER, ISOFORM B-RELATED"/>
    <property type="match status" value="1"/>
</dbReference>